<sequence>MWQPSHRRHEIWRWPRGSPMLSCFSFLLVRLWTFLFKSNSDLVPSLFGARDAKVAEGQEQVRRTAAVLTMLITRTKSGSLLSALKLSVAGYCYFRSCGTAGSTALGKFLY</sequence>
<evidence type="ECO:0000313" key="2">
    <source>
        <dbReference type="Proteomes" id="UP001168821"/>
    </source>
</evidence>
<keyword evidence="2" id="KW-1185">Reference proteome</keyword>
<gene>
    <name evidence="1" type="ORF">Zmor_010160</name>
</gene>
<comment type="caution">
    <text evidence="1">The sequence shown here is derived from an EMBL/GenBank/DDBJ whole genome shotgun (WGS) entry which is preliminary data.</text>
</comment>
<proteinExistence type="predicted"/>
<dbReference type="AlphaFoldDB" id="A0AA38IQH3"/>
<reference evidence="1" key="1">
    <citation type="journal article" date="2023" name="G3 (Bethesda)">
        <title>Whole genome assemblies of Zophobas morio and Tenebrio molitor.</title>
        <authorList>
            <person name="Kaur S."/>
            <person name="Stinson S.A."/>
            <person name="diCenzo G.C."/>
        </authorList>
    </citation>
    <scope>NUCLEOTIDE SEQUENCE</scope>
    <source>
        <strain evidence="1">QUZm001</strain>
    </source>
</reference>
<evidence type="ECO:0000313" key="1">
    <source>
        <dbReference type="EMBL" id="KAJ3658422.1"/>
    </source>
</evidence>
<accession>A0AA38IQH3</accession>
<name>A0AA38IQH3_9CUCU</name>
<protein>
    <submittedName>
        <fullName evidence="1">Uncharacterized protein</fullName>
    </submittedName>
</protein>
<organism evidence="1 2">
    <name type="scientific">Zophobas morio</name>
    <dbReference type="NCBI Taxonomy" id="2755281"/>
    <lineage>
        <taxon>Eukaryota</taxon>
        <taxon>Metazoa</taxon>
        <taxon>Ecdysozoa</taxon>
        <taxon>Arthropoda</taxon>
        <taxon>Hexapoda</taxon>
        <taxon>Insecta</taxon>
        <taxon>Pterygota</taxon>
        <taxon>Neoptera</taxon>
        <taxon>Endopterygota</taxon>
        <taxon>Coleoptera</taxon>
        <taxon>Polyphaga</taxon>
        <taxon>Cucujiformia</taxon>
        <taxon>Tenebrionidae</taxon>
        <taxon>Zophobas</taxon>
    </lineage>
</organism>
<dbReference type="Proteomes" id="UP001168821">
    <property type="component" value="Unassembled WGS sequence"/>
</dbReference>
<dbReference type="EMBL" id="JALNTZ010000003">
    <property type="protein sequence ID" value="KAJ3658422.1"/>
    <property type="molecule type" value="Genomic_DNA"/>
</dbReference>